<keyword evidence="15" id="KW-1133">Transmembrane helix</keyword>
<dbReference type="GO" id="GO:0005789">
    <property type="term" value="C:endoplasmic reticulum membrane"/>
    <property type="evidence" value="ECO:0007669"/>
    <property type="project" value="UniProtKB-SubCell"/>
</dbReference>
<keyword evidence="6 13" id="KW-0479">Metal-binding</keyword>
<dbReference type="PANTHER" id="PTHR24292:SF54">
    <property type="entry name" value="CYP9F3-RELATED"/>
    <property type="match status" value="1"/>
</dbReference>
<sequence length="582" mass="66932">MFTALRRYLILGNGWTTRATGTQRHEGERRDYVLHLNDNKLYKACIVELEIDVINADKNNKMGLLFESLWPDVVVATATVVVMIYWKLMTIYSYWSSKGVPNPKPHFFYGNTKEFMLKQTTQAEVYQKLYNDLEGHPFGGVYQGIYPYLMLRDPETIKLFMTKDFSHFTDKGFATDEKRAPLSANLALLTGKRWRSLRVKLTPTFTSGKMKMMLSIVAECAERLKESLKNASKNGEILEVKQIAGQYTMEVIGSCAFGIQVNSISNDESEFVNFGKRFLTPPLSGKLRGFIRNFLPFLGQFLIFIRDKKLGEFIGNMVLNMVRYREENNIERGDFLQMLMELKKKGKLEGEISITEDAHLLSGGMNEMTDNLMVAQCYLFLIAGFETSSGTMSFCLYELAINQNVQSRLMLEVDQVLEDHGGNITYEAIQKMKYMDQVIYETLRKHPPVGNIDRTCTKAYTIPGTKVHLEKGTKVKIPVYALHYDPKYYPDPHKFDPERFNEENKRKRHTYTYLPFGEGPRMCIGMRFAIMQIKVGLAVLLLNYRFSICPLTKIPIVLEPKHDILAVPKDGLFLKISNRKKC</sequence>
<dbReference type="Pfam" id="PF00067">
    <property type="entry name" value="p450"/>
    <property type="match status" value="1"/>
</dbReference>
<dbReference type="FunFam" id="1.10.630.10:FF:000042">
    <property type="entry name" value="Cytochrome P450"/>
    <property type="match status" value="1"/>
</dbReference>
<dbReference type="PROSITE" id="PS00086">
    <property type="entry name" value="CYTOCHROME_P450"/>
    <property type="match status" value="1"/>
</dbReference>
<evidence type="ECO:0000256" key="12">
    <source>
        <dbReference type="ARBA" id="ARBA00023136"/>
    </source>
</evidence>
<keyword evidence="5 13" id="KW-0349">Heme</keyword>
<evidence type="ECO:0000256" key="14">
    <source>
        <dbReference type="RuleBase" id="RU000461"/>
    </source>
</evidence>
<evidence type="ECO:0000256" key="13">
    <source>
        <dbReference type="PIRSR" id="PIRSR602402-1"/>
    </source>
</evidence>
<evidence type="ECO:0000256" key="5">
    <source>
        <dbReference type="ARBA" id="ARBA00022617"/>
    </source>
</evidence>
<proteinExistence type="inferred from homology"/>
<keyword evidence="7" id="KW-0256">Endoplasmic reticulum</keyword>
<evidence type="ECO:0000313" key="16">
    <source>
        <dbReference type="EMBL" id="CAD7574024.1"/>
    </source>
</evidence>
<gene>
    <name evidence="16" type="ORF">TCMB3V08_LOCUS6644</name>
</gene>
<keyword evidence="10 13" id="KW-0408">Iron</keyword>
<feature type="transmembrane region" description="Helical" evidence="15">
    <location>
        <begin position="69"/>
        <end position="88"/>
    </location>
</feature>
<comment type="subcellular location">
    <subcellularLocation>
        <location evidence="3">Endoplasmic reticulum membrane</location>
        <topology evidence="3">Peripheral membrane protein</topology>
    </subcellularLocation>
    <subcellularLocation>
        <location evidence="2">Microsome membrane</location>
        <topology evidence="2">Peripheral membrane protein</topology>
    </subcellularLocation>
</comment>
<evidence type="ECO:0000256" key="15">
    <source>
        <dbReference type="SAM" id="Phobius"/>
    </source>
</evidence>
<dbReference type="GO" id="GO:0004497">
    <property type="term" value="F:monooxygenase activity"/>
    <property type="evidence" value="ECO:0007669"/>
    <property type="project" value="UniProtKB-KW"/>
</dbReference>
<dbReference type="EMBL" id="OE182030">
    <property type="protein sequence ID" value="CAD7574024.1"/>
    <property type="molecule type" value="Genomic_DNA"/>
</dbReference>
<evidence type="ECO:0000256" key="1">
    <source>
        <dbReference type="ARBA" id="ARBA00001971"/>
    </source>
</evidence>
<dbReference type="InterPro" id="IPR001128">
    <property type="entry name" value="Cyt_P450"/>
</dbReference>
<keyword evidence="15" id="KW-0812">Transmembrane</keyword>
<dbReference type="GO" id="GO:0016705">
    <property type="term" value="F:oxidoreductase activity, acting on paired donors, with incorporation or reduction of molecular oxygen"/>
    <property type="evidence" value="ECO:0007669"/>
    <property type="project" value="InterPro"/>
</dbReference>
<evidence type="ECO:0000256" key="10">
    <source>
        <dbReference type="ARBA" id="ARBA00023004"/>
    </source>
</evidence>
<keyword evidence="12 15" id="KW-0472">Membrane</keyword>
<evidence type="ECO:0000256" key="4">
    <source>
        <dbReference type="ARBA" id="ARBA00010617"/>
    </source>
</evidence>
<evidence type="ECO:0000256" key="8">
    <source>
        <dbReference type="ARBA" id="ARBA00022848"/>
    </source>
</evidence>
<comment type="similarity">
    <text evidence="4 14">Belongs to the cytochrome P450 family.</text>
</comment>
<dbReference type="PRINTS" id="PR00464">
    <property type="entry name" value="EP450II"/>
</dbReference>
<evidence type="ECO:0000256" key="3">
    <source>
        <dbReference type="ARBA" id="ARBA00004406"/>
    </source>
</evidence>
<organism evidence="16">
    <name type="scientific">Timema californicum</name>
    <name type="common">California timema</name>
    <name type="synonym">Walking stick</name>
    <dbReference type="NCBI Taxonomy" id="61474"/>
    <lineage>
        <taxon>Eukaryota</taxon>
        <taxon>Metazoa</taxon>
        <taxon>Ecdysozoa</taxon>
        <taxon>Arthropoda</taxon>
        <taxon>Hexapoda</taxon>
        <taxon>Insecta</taxon>
        <taxon>Pterygota</taxon>
        <taxon>Neoptera</taxon>
        <taxon>Polyneoptera</taxon>
        <taxon>Phasmatodea</taxon>
        <taxon>Timematodea</taxon>
        <taxon>Timematoidea</taxon>
        <taxon>Timematidae</taxon>
        <taxon>Timema</taxon>
    </lineage>
</organism>
<dbReference type="InterPro" id="IPR017972">
    <property type="entry name" value="Cyt_P450_CS"/>
</dbReference>
<dbReference type="InterPro" id="IPR036396">
    <property type="entry name" value="Cyt_P450_sf"/>
</dbReference>
<dbReference type="Gene3D" id="1.10.630.10">
    <property type="entry name" value="Cytochrome P450"/>
    <property type="match status" value="1"/>
</dbReference>
<dbReference type="GO" id="GO:0005506">
    <property type="term" value="F:iron ion binding"/>
    <property type="evidence" value="ECO:0007669"/>
    <property type="project" value="InterPro"/>
</dbReference>
<accession>A0A7R9J7D1</accession>
<dbReference type="PRINTS" id="PR00385">
    <property type="entry name" value="P450"/>
</dbReference>
<keyword evidence="9 14" id="KW-0560">Oxidoreductase</keyword>
<comment type="cofactor">
    <cofactor evidence="1 13">
        <name>heme</name>
        <dbReference type="ChEBI" id="CHEBI:30413"/>
    </cofactor>
</comment>
<name>A0A7R9J7D1_TIMCA</name>
<evidence type="ECO:0000256" key="2">
    <source>
        <dbReference type="ARBA" id="ARBA00004174"/>
    </source>
</evidence>
<dbReference type="CDD" id="cd11056">
    <property type="entry name" value="CYP6-like"/>
    <property type="match status" value="1"/>
</dbReference>
<evidence type="ECO:0000256" key="9">
    <source>
        <dbReference type="ARBA" id="ARBA00023002"/>
    </source>
</evidence>
<reference evidence="16" key="1">
    <citation type="submission" date="2020-11" db="EMBL/GenBank/DDBJ databases">
        <authorList>
            <person name="Tran Van P."/>
        </authorList>
    </citation>
    <scope>NUCLEOTIDE SEQUENCE</scope>
</reference>
<dbReference type="InterPro" id="IPR002402">
    <property type="entry name" value="Cyt_P450_E_grp-II"/>
</dbReference>
<feature type="binding site" description="axial binding residue" evidence="13">
    <location>
        <position position="523"/>
    </location>
    <ligand>
        <name>heme</name>
        <dbReference type="ChEBI" id="CHEBI:30413"/>
    </ligand>
    <ligandPart>
        <name>Fe</name>
        <dbReference type="ChEBI" id="CHEBI:18248"/>
    </ligandPart>
</feature>
<evidence type="ECO:0000256" key="7">
    <source>
        <dbReference type="ARBA" id="ARBA00022824"/>
    </source>
</evidence>
<dbReference type="AlphaFoldDB" id="A0A7R9J7D1"/>
<dbReference type="InterPro" id="IPR050476">
    <property type="entry name" value="Insect_CytP450_Detox"/>
</dbReference>
<protein>
    <submittedName>
        <fullName evidence="16">(California timema) hypothetical protein</fullName>
    </submittedName>
</protein>
<dbReference type="SUPFAM" id="SSF48264">
    <property type="entry name" value="Cytochrome P450"/>
    <property type="match status" value="1"/>
</dbReference>
<dbReference type="GO" id="GO:0020037">
    <property type="term" value="F:heme binding"/>
    <property type="evidence" value="ECO:0007669"/>
    <property type="project" value="InterPro"/>
</dbReference>
<keyword evidence="11 14" id="KW-0503">Monooxygenase</keyword>
<keyword evidence="8" id="KW-0492">Microsome</keyword>
<evidence type="ECO:0000256" key="11">
    <source>
        <dbReference type="ARBA" id="ARBA00023033"/>
    </source>
</evidence>
<dbReference type="PANTHER" id="PTHR24292">
    <property type="entry name" value="CYTOCHROME P450"/>
    <property type="match status" value="1"/>
</dbReference>
<evidence type="ECO:0000256" key="6">
    <source>
        <dbReference type="ARBA" id="ARBA00022723"/>
    </source>
</evidence>